<dbReference type="Proteomes" id="UP001374579">
    <property type="component" value="Unassembled WGS sequence"/>
</dbReference>
<proteinExistence type="predicted"/>
<keyword evidence="3" id="KW-1185">Reference proteome</keyword>
<feature type="signal peptide" evidence="1">
    <location>
        <begin position="1"/>
        <end position="18"/>
    </location>
</feature>
<reference evidence="2 3" key="1">
    <citation type="submission" date="2024-02" db="EMBL/GenBank/DDBJ databases">
        <title>Chromosome-scale genome assembly of the rough periwinkle Littorina saxatilis.</title>
        <authorList>
            <person name="De Jode A."/>
            <person name="Faria R."/>
            <person name="Formenti G."/>
            <person name="Sims Y."/>
            <person name="Smith T.P."/>
            <person name="Tracey A."/>
            <person name="Wood J.M.D."/>
            <person name="Zagrodzka Z.B."/>
            <person name="Johannesson K."/>
            <person name="Butlin R.K."/>
            <person name="Leder E.H."/>
        </authorList>
    </citation>
    <scope>NUCLEOTIDE SEQUENCE [LARGE SCALE GENOMIC DNA]</scope>
    <source>
        <strain evidence="2">Snail1</strain>
        <tissue evidence="2">Muscle</tissue>
    </source>
</reference>
<keyword evidence="1" id="KW-0732">Signal</keyword>
<accession>A0AAN9AZ07</accession>
<evidence type="ECO:0000256" key="1">
    <source>
        <dbReference type="SAM" id="SignalP"/>
    </source>
</evidence>
<evidence type="ECO:0000313" key="3">
    <source>
        <dbReference type="Proteomes" id="UP001374579"/>
    </source>
</evidence>
<feature type="chain" id="PRO_5042886431" evidence="1">
    <location>
        <begin position="19"/>
        <end position="220"/>
    </location>
</feature>
<evidence type="ECO:0000313" key="2">
    <source>
        <dbReference type="EMBL" id="KAK7095833.1"/>
    </source>
</evidence>
<protein>
    <submittedName>
        <fullName evidence="2">Uncharacterized protein</fullName>
    </submittedName>
</protein>
<organism evidence="2 3">
    <name type="scientific">Littorina saxatilis</name>
    <dbReference type="NCBI Taxonomy" id="31220"/>
    <lineage>
        <taxon>Eukaryota</taxon>
        <taxon>Metazoa</taxon>
        <taxon>Spiralia</taxon>
        <taxon>Lophotrochozoa</taxon>
        <taxon>Mollusca</taxon>
        <taxon>Gastropoda</taxon>
        <taxon>Caenogastropoda</taxon>
        <taxon>Littorinimorpha</taxon>
        <taxon>Littorinoidea</taxon>
        <taxon>Littorinidae</taxon>
        <taxon>Littorina</taxon>
    </lineage>
</organism>
<dbReference type="EMBL" id="JBAMIC010000014">
    <property type="protein sequence ID" value="KAK7095833.1"/>
    <property type="molecule type" value="Genomic_DNA"/>
</dbReference>
<comment type="caution">
    <text evidence="2">The sequence shown here is derived from an EMBL/GenBank/DDBJ whole genome shotgun (WGS) entry which is preliminary data.</text>
</comment>
<sequence length="220" mass="24222">MLFAIASLVLSTILMTQADVNNILSDVTNVEPLSEELYIFDVTSDAPVAELKGALESAGVEVRHRFKVLGTHQYFFVVVDDGSDALSQLTFPEDSLVTQYPVEHWADFFEMVGAGDWNEEDTAEGLVDKDLLVIIWEFVFPEGSSTSQLKSEMKAMANAFKKPAQKVHSVHYSVVGRNPPKLYAFMNLDENSMQKANLDGQDAAGGPGNNVVSMLRLCKV</sequence>
<gene>
    <name evidence="2" type="ORF">V1264_005197</name>
</gene>
<dbReference type="AlphaFoldDB" id="A0AAN9AZ07"/>
<name>A0AAN9AZ07_9CAEN</name>